<keyword evidence="8" id="KW-1185">Reference proteome</keyword>
<dbReference type="Pfam" id="PF01609">
    <property type="entry name" value="DDE_Tnp_1"/>
    <property type="match status" value="1"/>
</dbReference>
<evidence type="ECO:0000256" key="5">
    <source>
        <dbReference type="SAM" id="MobiDB-lite"/>
    </source>
</evidence>
<dbReference type="InterPro" id="IPR012337">
    <property type="entry name" value="RNaseH-like_sf"/>
</dbReference>
<evidence type="ECO:0000313" key="8">
    <source>
        <dbReference type="Proteomes" id="UP001580346"/>
    </source>
</evidence>
<evidence type="ECO:0000259" key="6">
    <source>
        <dbReference type="Pfam" id="PF01609"/>
    </source>
</evidence>
<evidence type="ECO:0000313" key="7">
    <source>
        <dbReference type="EMBL" id="MFB5270034.1"/>
    </source>
</evidence>
<comment type="caution">
    <text evidence="7">The sequence shown here is derived from an EMBL/GenBank/DDBJ whole genome shotgun (WGS) entry which is preliminary data.</text>
</comment>
<dbReference type="RefSeq" id="WP_375358301.1">
    <property type="nucleotide sequence ID" value="NZ_JBHHMI010000065.1"/>
</dbReference>
<feature type="domain" description="Transposase IS4-like" evidence="6">
    <location>
        <begin position="107"/>
        <end position="317"/>
    </location>
</feature>
<feature type="compositionally biased region" description="Basic residues" evidence="5">
    <location>
        <begin position="403"/>
        <end position="417"/>
    </location>
</feature>
<reference evidence="7 8" key="1">
    <citation type="submission" date="2024-09" db="EMBL/GenBank/DDBJ databases">
        <title>Paenibacillus zeirhizospherea sp. nov., isolated from surface of the maize (Zea mays) roots in a horticulture field, Hungary.</title>
        <authorList>
            <person name="Marton D."/>
            <person name="Farkas M."/>
            <person name="Bedics A."/>
            <person name="Toth E."/>
            <person name="Tancsics A."/>
            <person name="Boka K."/>
            <person name="Maroti G."/>
            <person name="Kriszt B."/>
            <person name="Cserhati M."/>
        </authorList>
    </citation>
    <scope>NUCLEOTIDE SEQUENCE [LARGE SCALE GENOMIC DNA]</scope>
    <source>
        <strain evidence="7 8">KCTC 33519</strain>
    </source>
</reference>
<organism evidence="7 8">
    <name type="scientific">Paenibacillus enshidis</name>
    <dbReference type="NCBI Taxonomy" id="1458439"/>
    <lineage>
        <taxon>Bacteria</taxon>
        <taxon>Bacillati</taxon>
        <taxon>Bacillota</taxon>
        <taxon>Bacilli</taxon>
        <taxon>Bacillales</taxon>
        <taxon>Paenibacillaceae</taxon>
        <taxon>Paenibacillus</taxon>
    </lineage>
</organism>
<keyword evidence="3" id="KW-0238">DNA-binding</keyword>
<gene>
    <name evidence="7" type="ORF">ACE41H_25075</name>
</gene>
<protein>
    <submittedName>
        <fullName evidence="7">IS4 family transposase</fullName>
    </submittedName>
</protein>
<feature type="region of interest" description="Disordered" evidence="5">
    <location>
        <begin position="393"/>
        <end position="417"/>
    </location>
</feature>
<dbReference type="Proteomes" id="UP001580346">
    <property type="component" value="Unassembled WGS sequence"/>
</dbReference>
<sequence length="417" mass="47867">MTVTEMLIQRTAELIYSVCFKEASRKKPTDFTRERKMPFEEVILFMLLSFKSSTKSALRRFFIALSKPISMQQQSFSEARAKIKVEAFIELFNLTVEVMCANYRNTWHGYRLLAVDGSKIALPADKKLLKHFGGTGRDASSPTAQGSLAYDVLNDMVMDARLAPLSTDERFLAQQHLAHCMAIEPGEKKLFIYDRGYASFELIDLHVQSGAQFVMRVRDKFNVAIDAQTQPDGYVWLEKNGKRIRVRVIKFKLDSGETETLITQLTDKRMGIPAFKKLYFMRWPVETKYDLVKNKLQIENFTSRTVEGIQQDFYATLYLTNTIAITAFDAQSEIDEARKDKENHYDYQANRNELIGILKDRLVQAVVQEDPGKSAAMIQGIIHEIAQSVVPKRLGRSIPRNPSPRKSKFHHNRKNNC</sequence>
<proteinExistence type="inferred from homology"/>
<evidence type="ECO:0000256" key="2">
    <source>
        <dbReference type="ARBA" id="ARBA00022578"/>
    </source>
</evidence>
<dbReference type="EMBL" id="JBHHMI010000065">
    <property type="protein sequence ID" value="MFB5270034.1"/>
    <property type="molecule type" value="Genomic_DNA"/>
</dbReference>
<dbReference type="InterPro" id="IPR047952">
    <property type="entry name" value="Transpos_IS4"/>
</dbReference>
<dbReference type="SUPFAM" id="SSF53098">
    <property type="entry name" value="Ribonuclease H-like"/>
    <property type="match status" value="1"/>
</dbReference>
<dbReference type="PANTHER" id="PTHR33258">
    <property type="entry name" value="TRANSPOSASE INSL FOR INSERTION SEQUENCE ELEMENT IS186A-RELATED"/>
    <property type="match status" value="1"/>
</dbReference>
<keyword evidence="4" id="KW-0233">DNA recombination</keyword>
<comment type="similarity">
    <text evidence="1">Belongs to the transposase 11 family.</text>
</comment>
<name>A0ABV5B1J1_9BACL</name>
<dbReference type="NCBIfam" id="NF033592">
    <property type="entry name" value="transpos_IS4_1"/>
    <property type="match status" value="1"/>
</dbReference>
<dbReference type="PANTHER" id="PTHR33258:SF1">
    <property type="entry name" value="TRANSPOSASE INSL FOR INSERTION SEQUENCE ELEMENT IS186A-RELATED"/>
    <property type="match status" value="1"/>
</dbReference>
<evidence type="ECO:0000256" key="3">
    <source>
        <dbReference type="ARBA" id="ARBA00023125"/>
    </source>
</evidence>
<keyword evidence="2" id="KW-0815">Transposition</keyword>
<dbReference type="InterPro" id="IPR002559">
    <property type="entry name" value="Transposase_11"/>
</dbReference>
<evidence type="ECO:0000256" key="4">
    <source>
        <dbReference type="ARBA" id="ARBA00023172"/>
    </source>
</evidence>
<accession>A0ABV5B1J1</accession>
<evidence type="ECO:0000256" key="1">
    <source>
        <dbReference type="ARBA" id="ARBA00010075"/>
    </source>
</evidence>